<gene>
    <name evidence="2" type="ORF">TEMA_13250</name>
</gene>
<protein>
    <recommendedName>
        <fullName evidence="4">GtrA-like protein domain-containing protein</fullName>
    </recommendedName>
</protein>
<evidence type="ECO:0008006" key="4">
    <source>
        <dbReference type="Google" id="ProtNLM"/>
    </source>
</evidence>
<name>A0ABY9Q1S0_9FIRM</name>
<accession>A0ABY9Q1S0</accession>
<evidence type="ECO:0000313" key="2">
    <source>
        <dbReference type="EMBL" id="WMT80995.1"/>
    </source>
</evidence>
<evidence type="ECO:0000313" key="3">
    <source>
        <dbReference type="Proteomes" id="UP001235030"/>
    </source>
</evidence>
<proteinExistence type="predicted"/>
<dbReference type="InterPro" id="IPR003740">
    <property type="entry name" value="YitT"/>
</dbReference>
<dbReference type="Proteomes" id="UP001235030">
    <property type="component" value="Chromosome"/>
</dbReference>
<evidence type="ECO:0000256" key="1">
    <source>
        <dbReference type="SAM" id="Phobius"/>
    </source>
</evidence>
<dbReference type="EMBL" id="CP101637">
    <property type="protein sequence ID" value="WMT80995.1"/>
    <property type="molecule type" value="Genomic_DNA"/>
</dbReference>
<dbReference type="Pfam" id="PF02588">
    <property type="entry name" value="YitT_membrane"/>
    <property type="match status" value="1"/>
</dbReference>
<keyword evidence="3" id="KW-1185">Reference proteome</keyword>
<reference evidence="2 3" key="1">
    <citation type="submission" date="2022-07" db="EMBL/GenBank/DDBJ databases">
        <title>Genome sequence of Terrisporobacter mayombei DSM6539.</title>
        <authorList>
            <person name="Boeer T."/>
            <person name="Bengelsdorf F.R."/>
            <person name="Daniel R."/>
            <person name="Poehlein A."/>
        </authorList>
    </citation>
    <scope>NUCLEOTIDE SEQUENCE [LARGE SCALE GENOMIC DNA]</scope>
    <source>
        <strain evidence="2 3">DSM 6539</strain>
    </source>
</reference>
<dbReference type="RefSeq" id="WP_228103188.1">
    <property type="nucleotide sequence ID" value="NZ_JAHZMP010000001.1"/>
</dbReference>
<keyword evidence="1" id="KW-1133">Transmembrane helix</keyword>
<sequence length="117" mass="13061">MLVTIYFGAISGVGSGMLYRRGFTYGGTDTLAKILQKTVFKYATLAELLMVINGLTIVASYFVLCGKVVLYEIINHVVCTKLLDYVACKWDYLFKNNLKGELSNLLKMTLVSERVNS</sequence>
<keyword evidence="1" id="KW-0812">Transmembrane</keyword>
<organism evidence="2 3">
    <name type="scientific">Terrisporobacter mayombei</name>
    <dbReference type="NCBI Taxonomy" id="1541"/>
    <lineage>
        <taxon>Bacteria</taxon>
        <taxon>Bacillati</taxon>
        <taxon>Bacillota</taxon>
        <taxon>Clostridia</taxon>
        <taxon>Peptostreptococcales</taxon>
        <taxon>Peptostreptococcaceae</taxon>
        <taxon>Terrisporobacter</taxon>
    </lineage>
</organism>
<feature type="transmembrane region" description="Helical" evidence="1">
    <location>
        <begin position="42"/>
        <end position="64"/>
    </location>
</feature>
<keyword evidence="1" id="KW-0472">Membrane</keyword>